<name>A0AAN9AWZ1_9CAEN</name>
<feature type="compositionally biased region" description="Basic residues" evidence="1">
    <location>
        <begin position="1"/>
        <end position="12"/>
    </location>
</feature>
<sequence length="624" mass="69091">MRTKKGGKRKHSAGAQPTETKRKRTRSAKSAQENEQGDEDRSPADFQQAQTSSNNTTDSAPASNTKETSCSQDTERSEGEHSLSTQDTQETANGHDAPTEKDNTEPTINTKETNTEENPTETSAKTKEDFDEDDKKDENKGSMNEVNDTVLLAVNHDADTNAPLGDSGPIEMEDPLSAKDTEAETKVIVSSDVVEKGPSEIEPERNFRPTPQQNEDTKEITAEAENTGDGASEDVRKIMITAEDSSSRGPENQAQEPSKESKNSISAVPESDHNVATDINQEKDSGNSNEEYKDQEFSKEPGIEPENSCSAIQETSQKVSAEINSDTQDKESGNNYDEEIEMLTKIENEQTFHAADPEINDEKEEAAAEDKDLMIEIKSPQPNQHSTEVEETPSSTVNEGRGKETNQEQDDNAKTNDTIPGPITTACKDTMETNLVNNDDTANGDTCKADLHNNDPDFKPDKNHEDTDNTTTDSAHLNCPENHTEESKSLKPNDTPNAQVDCDKVEAKLHVSTGRVELEQCDMQDDEQDNSAEDSAYLDESAFEMDVTESQLCAVSDDFLNEEEEQQLEEATEARRKEQEEADMVVTDVLQSLLSLNNLVTKTRQEMDTVRRRHDKLTGTFPRR</sequence>
<reference evidence="2 3" key="1">
    <citation type="submission" date="2024-02" db="EMBL/GenBank/DDBJ databases">
        <title>Chromosome-scale genome assembly of the rough periwinkle Littorina saxatilis.</title>
        <authorList>
            <person name="De Jode A."/>
            <person name="Faria R."/>
            <person name="Formenti G."/>
            <person name="Sims Y."/>
            <person name="Smith T.P."/>
            <person name="Tracey A."/>
            <person name="Wood J.M.D."/>
            <person name="Zagrodzka Z.B."/>
            <person name="Johannesson K."/>
            <person name="Butlin R.K."/>
            <person name="Leder E.H."/>
        </authorList>
    </citation>
    <scope>NUCLEOTIDE SEQUENCE [LARGE SCALE GENOMIC DNA]</scope>
    <source>
        <strain evidence="2">Snail1</strain>
        <tissue evidence="2">Muscle</tissue>
    </source>
</reference>
<dbReference type="Proteomes" id="UP001374579">
    <property type="component" value="Unassembled WGS sequence"/>
</dbReference>
<dbReference type="EMBL" id="JBAMIC010000018">
    <property type="protein sequence ID" value="KAK7094559.1"/>
    <property type="molecule type" value="Genomic_DNA"/>
</dbReference>
<feature type="compositionally biased region" description="Basic and acidic residues" evidence="1">
    <location>
        <begin position="193"/>
        <end position="207"/>
    </location>
</feature>
<feature type="region of interest" description="Disordered" evidence="1">
    <location>
        <begin position="562"/>
        <end position="582"/>
    </location>
</feature>
<accession>A0AAN9AWZ1</accession>
<feature type="compositionally biased region" description="Polar residues" evidence="1">
    <location>
        <begin position="243"/>
        <end position="256"/>
    </location>
</feature>
<feature type="compositionally biased region" description="Basic and acidic residues" evidence="1">
    <location>
        <begin position="447"/>
        <end position="467"/>
    </location>
</feature>
<proteinExistence type="predicted"/>
<evidence type="ECO:0000313" key="2">
    <source>
        <dbReference type="EMBL" id="KAK7094559.1"/>
    </source>
</evidence>
<comment type="caution">
    <text evidence="2">The sequence shown here is derived from an EMBL/GenBank/DDBJ whole genome shotgun (WGS) entry which is preliminary data.</text>
</comment>
<evidence type="ECO:0000256" key="1">
    <source>
        <dbReference type="SAM" id="MobiDB-lite"/>
    </source>
</evidence>
<dbReference type="AlphaFoldDB" id="A0AAN9AWZ1"/>
<organism evidence="2 3">
    <name type="scientific">Littorina saxatilis</name>
    <dbReference type="NCBI Taxonomy" id="31220"/>
    <lineage>
        <taxon>Eukaryota</taxon>
        <taxon>Metazoa</taxon>
        <taxon>Spiralia</taxon>
        <taxon>Lophotrochozoa</taxon>
        <taxon>Mollusca</taxon>
        <taxon>Gastropoda</taxon>
        <taxon>Caenogastropoda</taxon>
        <taxon>Littorinimorpha</taxon>
        <taxon>Littorinoidea</taxon>
        <taxon>Littorinidae</taxon>
        <taxon>Littorina</taxon>
    </lineage>
</organism>
<feature type="compositionally biased region" description="Basic and acidic residues" evidence="1">
    <location>
        <begin position="365"/>
        <end position="375"/>
    </location>
</feature>
<feature type="compositionally biased region" description="Polar residues" evidence="1">
    <location>
        <begin position="82"/>
        <end position="92"/>
    </location>
</feature>
<keyword evidence="3" id="KW-1185">Reference proteome</keyword>
<feature type="compositionally biased region" description="Basic and acidic residues" evidence="1">
    <location>
        <begin position="176"/>
        <end position="185"/>
    </location>
</feature>
<feature type="region of interest" description="Disordered" evidence="1">
    <location>
        <begin position="1"/>
        <end position="502"/>
    </location>
</feature>
<feature type="compositionally biased region" description="Polar residues" evidence="1">
    <location>
        <begin position="380"/>
        <end position="398"/>
    </location>
</feature>
<feature type="compositionally biased region" description="Low complexity" evidence="1">
    <location>
        <begin position="105"/>
        <end position="122"/>
    </location>
</feature>
<feature type="compositionally biased region" description="Acidic residues" evidence="1">
    <location>
        <begin position="562"/>
        <end position="571"/>
    </location>
</feature>
<evidence type="ECO:0000313" key="3">
    <source>
        <dbReference type="Proteomes" id="UP001374579"/>
    </source>
</evidence>
<feature type="compositionally biased region" description="Basic and acidic residues" evidence="1">
    <location>
        <begin position="400"/>
        <end position="414"/>
    </location>
</feature>
<protein>
    <submittedName>
        <fullName evidence="2">Uncharacterized protein</fullName>
    </submittedName>
</protein>
<feature type="compositionally biased region" description="Polar residues" evidence="1">
    <location>
        <begin position="45"/>
        <end position="72"/>
    </location>
</feature>
<feature type="compositionally biased region" description="Basic and acidic residues" evidence="1">
    <location>
        <begin position="270"/>
        <end position="302"/>
    </location>
</feature>
<feature type="compositionally biased region" description="Polar residues" evidence="1">
    <location>
        <begin position="432"/>
        <end position="444"/>
    </location>
</feature>
<feature type="region of interest" description="Disordered" evidence="1">
    <location>
        <begin position="605"/>
        <end position="624"/>
    </location>
</feature>
<feature type="compositionally biased region" description="Basic and acidic residues" evidence="1">
    <location>
        <begin position="482"/>
        <end position="491"/>
    </location>
</feature>
<gene>
    <name evidence="2" type="ORF">V1264_006096</name>
</gene>
<feature type="compositionally biased region" description="Polar residues" evidence="1">
    <location>
        <begin position="307"/>
        <end position="326"/>
    </location>
</feature>